<keyword evidence="5" id="KW-1185">Reference proteome</keyword>
<dbReference type="GO" id="GO:0052913">
    <property type="term" value="F:16S rRNA (guanine(966)-N(2))-methyltransferase activity"/>
    <property type="evidence" value="ECO:0007669"/>
    <property type="project" value="UniProtKB-EC"/>
</dbReference>
<comment type="catalytic activity">
    <reaction evidence="3">
        <text>guanosine(966) in 16S rRNA + S-adenosyl-L-methionine = N(2)-methylguanosine(966) in 16S rRNA + S-adenosyl-L-homocysteine + H(+)</text>
        <dbReference type="Rhea" id="RHEA:23548"/>
        <dbReference type="Rhea" id="RHEA-COMP:10211"/>
        <dbReference type="Rhea" id="RHEA-COMP:10212"/>
        <dbReference type="ChEBI" id="CHEBI:15378"/>
        <dbReference type="ChEBI" id="CHEBI:57856"/>
        <dbReference type="ChEBI" id="CHEBI:59789"/>
        <dbReference type="ChEBI" id="CHEBI:74269"/>
        <dbReference type="ChEBI" id="CHEBI:74481"/>
        <dbReference type="EC" id="2.1.1.171"/>
    </reaction>
</comment>
<dbReference type="Proteomes" id="UP000000238">
    <property type="component" value="Chromosome"/>
</dbReference>
<dbReference type="KEGG" id="hch:HCH_00571"/>
<dbReference type="InterPro" id="IPR004398">
    <property type="entry name" value="RNA_MeTrfase_RsmD"/>
</dbReference>
<dbReference type="EC" id="2.1.1.171" evidence="3"/>
<organism evidence="4 5">
    <name type="scientific">Hahella chejuensis (strain KCTC 2396)</name>
    <dbReference type="NCBI Taxonomy" id="349521"/>
    <lineage>
        <taxon>Bacteria</taxon>
        <taxon>Pseudomonadati</taxon>
        <taxon>Pseudomonadota</taxon>
        <taxon>Gammaproteobacteria</taxon>
        <taxon>Oceanospirillales</taxon>
        <taxon>Hahellaceae</taxon>
        <taxon>Hahella</taxon>
    </lineage>
</organism>
<evidence type="ECO:0000313" key="5">
    <source>
        <dbReference type="Proteomes" id="UP000000238"/>
    </source>
</evidence>
<evidence type="ECO:0000256" key="3">
    <source>
        <dbReference type="PIRNR" id="PIRNR004553"/>
    </source>
</evidence>
<dbReference type="CDD" id="cd02440">
    <property type="entry name" value="AdoMet_MTases"/>
    <property type="match status" value="1"/>
</dbReference>
<reference evidence="4 5" key="1">
    <citation type="journal article" date="2005" name="Nucleic Acids Res.">
        <title>Genomic blueprint of Hahella chejuensis, a marine microbe producing an algicidal agent.</title>
        <authorList>
            <person name="Jeong H."/>
            <person name="Yim J.H."/>
            <person name="Lee C."/>
            <person name="Choi S.-H."/>
            <person name="Park Y.K."/>
            <person name="Yoon S.H."/>
            <person name="Hur C.-G."/>
            <person name="Kang H.-Y."/>
            <person name="Kim D."/>
            <person name="Lee H.H."/>
            <person name="Park K.H."/>
            <person name="Park S.-H."/>
            <person name="Park H.-S."/>
            <person name="Lee H.K."/>
            <person name="Oh T.K."/>
            <person name="Kim J.F."/>
        </authorList>
    </citation>
    <scope>NUCLEOTIDE SEQUENCE [LARGE SCALE GENOMIC DNA]</scope>
    <source>
        <strain evidence="4 5">KCTC 2396</strain>
    </source>
</reference>
<keyword evidence="2 3" id="KW-0808">Transferase</keyword>
<dbReference type="InterPro" id="IPR029063">
    <property type="entry name" value="SAM-dependent_MTases_sf"/>
</dbReference>
<comment type="function">
    <text evidence="3">Specifically methylates the guanine in position 966 of 16S rRNA in the assembled 30S particle.</text>
</comment>
<evidence type="ECO:0000256" key="2">
    <source>
        <dbReference type="ARBA" id="ARBA00022679"/>
    </source>
</evidence>
<dbReference type="SUPFAM" id="SSF53335">
    <property type="entry name" value="S-adenosyl-L-methionine-dependent methyltransferases"/>
    <property type="match status" value="1"/>
</dbReference>
<dbReference type="OrthoDB" id="9803017at2"/>
<name>Q2SPF0_HAHCH</name>
<dbReference type="PANTHER" id="PTHR43542">
    <property type="entry name" value="METHYLTRANSFERASE"/>
    <property type="match status" value="1"/>
</dbReference>
<evidence type="ECO:0000313" key="4">
    <source>
        <dbReference type="EMBL" id="ABC27474.1"/>
    </source>
</evidence>
<gene>
    <name evidence="4" type="ordered locus">HCH_00571</name>
</gene>
<dbReference type="Gene3D" id="3.40.50.150">
    <property type="entry name" value="Vaccinia Virus protein VP39"/>
    <property type="match status" value="1"/>
</dbReference>
<keyword evidence="3" id="KW-0698">rRNA processing</keyword>
<evidence type="ECO:0000256" key="1">
    <source>
        <dbReference type="ARBA" id="ARBA00022603"/>
    </source>
</evidence>
<keyword evidence="1 3" id="KW-0489">Methyltransferase</keyword>
<dbReference type="eggNOG" id="COG0742">
    <property type="taxonomic scope" value="Bacteria"/>
</dbReference>
<dbReference type="PIRSF" id="PIRSF004553">
    <property type="entry name" value="CHP00095"/>
    <property type="match status" value="1"/>
</dbReference>
<protein>
    <recommendedName>
        <fullName evidence="3">Ribosomal RNA small subunit methyltransferase D</fullName>
        <ecNumber evidence="3">2.1.1.171</ecNumber>
    </recommendedName>
</protein>
<sequence length="197" mass="21693">MRHKGKSAPELGQLRIIGGSHRGRKLTFPALDGVRPTPDRVRETLFNWLMPIFPGPRCLDVYCGSGALGLEALSRGAADVTFIDQSPVIASHLKSQIQLLRADNASVVNADALNWLRAASPDKPWEVVFLDPPFRKEFLAPALQILAERKLLAANAYVYVEAEVELNPLPLPPGWAISRHKTAGQVQYALCLVRQPD</sequence>
<dbReference type="EMBL" id="CP000155">
    <property type="protein sequence ID" value="ABC27474.1"/>
    <property type="molecule type" value="Genomic_DNA"/>
</dbReference>
<dbReference type="RefSeq" id="WP_011394551.1">
    <property type="nucleotide sequence ID" value="NC_007645.1"/>
</dbReference>
<dbReference type="AlphaFoldDB" id="Q2SPF0"/>
<dbReference type="STRING" id="349521.HCH_00571"/>
<accession>Q2SPF0</accession>
<comment type="similarity">
    <text evidence="3">Belongs to the methyltransferase superfamily. RsmD family.</text>
</comment>
<dbReference type="HOGENOM" id="CLU_075826_2_2_6"/>
<dbReference type="NCBIfam" id="TIGR00095">
    <property type="entry name" value="16S rRNA (guanine(966)-N(2))-methyltransferase RsmD"/>
    <property type="match status" value="1"/>
</dbReference>
<dbReference type="PANTHER" id="PTHR43542:SF1">
    <property type="entry name" value="METHYLTRANSFERASE"/>
    <property type="match status" value="1"/>
</dbReference>
<dbReference type="Pfam" id="PF03602">
    <property type="entry name" value="Cons_hypoth95"/>
    <property type="match status" value="1"/>
</dbReference>
<proteinExistence type="inferred from homology"/>
<keyword evidence="3" id="KW-0949">S-adenosyl-L-methionine</keyword>